<feature type="compositionally biased region" description="Low complexity" evidence="5">
    <location>
        <begin position="442"/>
        <end position="454"/>
    </location>
</feature>
<dbReference type="Gene3D" id="3.30.40.10">
    <property type="entry name" value="Zinc/RING finger domain, C3HC4 (zinc finger)"/>
    <property type="match status" value="1"/>
</dbReference>
<comment type="caution">
    <text evidence="7">The sequence shown here is derived from an EMBL/GenBank/DDBJ whole genome shotgun (WGS) entry which is preliminary data.</text>
</comment>
<dbReference type="Proteomes" id="UP001140949">
    <property type="component" value="Unassembled WGS sequence"/>
</dbReference>
<proteinExistence type="predicted"/>
<dbReference type="SUPFAM" id="SSF57850">
    <property type="entry name" value="RING/U-box"/>
    <property type="match status" value="1"/>
</dbReference>
<evidence type="ECO:0000256" key="4">
    <source>
        <dbReference type="PROSITE-ProRule" id="PRU00175"/>
    </source>
</evidence>
<keyword evidence="3" id="KW-0862">Zinc</keyword>
<evidence type="ECO:0000313" key="7">
    <source>
        <dbReference type="EMBL" id="KAJ6796315.1"/>
    </source>
</evidence>
<evidence type="ECO:0000256" key="2">
    <source>
        <dbReference type="ARBA" id="ARBA00022771"/>
    </source>
</evidence>
<gene>
    <name evidence="7" type="ORF">M6B38_222840</name>
</gene>
<feature type="compositionally biased region" description="Low complexity" evidence="5">
    <location>
        <begin position="461"/>
        <end position="483"/>
    </location>
</feature>
<feature type="compositionally biased region" description="Polar residues" evidence="5">
    <location>
        <begin position="1025"/>
        <end position="1043"/>
    </location>
</feature>
<feature type="compositionally biased region" description="Low complexity" evidence="5">
    <location>
        <begin position="608"/>
        <end position="620"/>
    </location>
</feature>
<feature type="region of interest" description="Disordered" evidence="5">
    <location>
        <begin position="296"/>
        <end position="1127"/>
    </location>
</feature>
<sequence>MGFDNECIVDIQSLPGEYFCPVCRTLIYPNESLQAQCTHLYCKPCLAYVVATTHACPYDGYLVTEADAKPLMESNKELSESIGKVAVHCLYHRSGCQWQGTLAECTTHCTGCNYGNSPVVCNRCGTQIVHSQVQEHAQICPGVQPQTQQVENAQPQAAAVPNQAAAQDPSATASIAAPLTAAAPTTTTAAAAASSSVAAPAAMSAPAAVPSAAAAAPAQAQVQGGVAVYPQPPSAEQWYQQQQLQYQQYYQQYPGYDPYQQQYQQYAQYQQQAHPQYMQPQMQAAQHVVPGQQQPQLYMHPQPQSQPQPQPQPQPHAQPLPPQQTKHQVAQPQQQQQQQQLSLQPHQQLHPQTQLQPHQHPLPHPQPHMQAQIPQMQAQPHVPAQQPQAQPPPHGQIAGQPHPQSHQLHPLPQPQARPPQLPGPPQQQQAVPPQQHPPAQMPYPQSHPQQQLRPQHPPPQNQQLAMQPQQHPQPHLQTIPQTQTSHPPSHAVSGHHSYPQPIAGAPQPRPMQMPPPQSSMPPPYQQSQHPPQMQGQFPPQQPPQMRPPHAQMPMQVQQQPAMAPPQIPPANLHPGQQQVQQPMHQAGMQPHAPQHGFPHSQPQGHLHPGQMQQQGAVPPQQLYPQQPFRPQGPAYMQHQTQARPMVPNQGVPQQPFQQSLAGGTKLIQPGQSPNHAYPARSTSQVPQSSELHQSQVPHSGNQVPASPATSKQGTSLPGNSGQVAQSESGMTIKAAEGAETGENLPDHVSDHKSTGKEDKLTVGVKEKGAQAENDSKEHLESEKGHESLVTKENVDGKMTNQVKGKEEEVTETSNEENKGHDRRPNEKSVAQVQGEVAHPMQDGNSNVHPHAGADKVLQRPNLDNMHTQQMPAPGGLARGQSGQPANQTTLPAQERGMSHPGYHDRNASQFPQQYPPARGPFPNQERFPPQQVPHGHPPNMTDPTIVSQRPPAPDRMFPQPMQVHGPTKPPTQMRPSLPGHNQMESFPQQGQTTLAPEPFWPNPHAGGPGSGLPPPPAGVPLHQGLQHNTFHQQSMPPAGQSHSHMPPPNAGGARGAPGEPLTRSAMVGPPPGALEAPSRMPGGGVGQSPPVNPMEPESYAIRRPGVHDSRQPEPHRPLPDEHAPYRQPGDLKMNGMPNKAYIGGMHDSTFGPGMGEDRFRSLPEERFKPFPGEGFNTPQDRFRPSTLDPGRHVNRREFEEDLKQFPRPAYLDEGPKFDGYMSDRAPHVSGGTNLTTSRPLPSYQSGPPFPPRSEGERDRPMLHEHMGRKHDTTVADHLNATPEFGRPRMDGLPPIRSPRREYDGFSSSNFGLRGQSHREDFEERDQHGFAPRFKSSNFPPPGSAYFGKDIPDGSGSLRSNQLRGLDGPDISNIHPHAGGAPGHGFGGSGSFSGIGEHGRPGSLPSHMRFGESGGFNGYFNSVSREGDVDSFEQSTKRKPGSMGWCRICKIDCMTVEGLDLHSQTREHQNMTMDLVMSIKQDNAKKHKLNSEKAISFEDENRSRKMNFENRRKRQ</sequence>
<reference evidence="7" key="2">
    <citation type="submission" date="2023-04" db="EMBL/GenBank/DDBJ databases">
        <authorList>
            <person name="Bruccoleri R.E."/>
            <person name="Oakeley E.J."/>
            <person name="Faust A.-M."/>
            <person name="Dessus-Babus S."/>
            <person name="Altorfer M."/>
            <person name="Burckhardt D."/>
            <person name="Oertli M."/>
            <person name="Naumann U."/>
            <person name="Petersen F."/>
            <person name="Wong J."/>
        </authorList>
    </citation>
    <scope>NUCLEOTIDE SEQUENCE</scope>
    <source>
        <strain evidence="7">GSM-AAB239-AS_SAM_17_03QT</strain>
        <tissue evidence="7">Leaf</tissue>
    </source>
</reference>
<evidence type="ECO:0000313" key="8">
    <source>
        <dbReference type="Proteomes" id="UP001140949"/>
    </source>
</evidence>
<feature type="compositionally biased region" description="Low complexity" evidence="5">
    <location>
        <begin position="323"/>
        <end position="359"/>
    </location>
</feature>
<feature type="compositionally biased region" description="Basic and acidic residues" evidence="5">
    <location>
        <begin position="744"/>
        <end position="795"/>
    </location>
</feature>
<feature type="compositionally biased region" description="Polar residues" evidence="5">
    <location>
        <begin position="982"/>
        <end position="994"/>
    </location>
</feature>
<feature type="compositionally biased region" description="Basic and acidic residues" evidence="5">
    <location>
        <begin position="1488"/>
        <end position="1514"/>
    </location>
</feature>
<keyword evidence="8" id="KW-1185">Reference proteome</keyword>
<feature type="compositionally biased region" description="Gly residues" evidence="5">
    <location>
        <begin position="1379"/>
        <end position="1392"/>
    </location>
</feature>
<feature type="compositionally biased region" description="Low complexity" evidence="5">
    <location>
        <begin position="395"/>
        <end position="410"/>
    </location>
</feature>
<dbReference type="EMBL" id="JANAVB010041414">
    <property type="protein sequence ID" value="KAJ6796315.1"/>
    <property type="molecule type" value="Genomic_DNA"/>
</dbReference>
<dbReference type="PANTHER" id="PTHR37393">
    <property type="entry name" value="AT-RICH INTERACTIVE DOMAIN-CONTAINING PROTEIN 1A-LIKE"/>
    <property type="match status" value="1"/>
</dbReference>
<feature type="region of interest" description="Disordered" evidence="5">
    <location>
        <begin position="1374"/>
        <end position="1409"/>
    </location>
</feature>
<feature type="compositionally biased region" description="Basic and acidic residues" evidence="5">
    <location>
        <begin position="815"/>
        <end position="826"/>
    </location>
</feature>
<accession>A0AAX6DX84</accession>
<protein>
    <submittedName>
        <fullName evidence="7">Trithorax group protein osa-like</fullName>
    </submittedName>
</protein>
<dbReference type="InterPro" id="IPR001841">
    <property type="entry name" value="Znf_RING"/>
</dbReference>
<feature type="compositionally biased region" description="Low complexity" evidence="5">
    <location>
        <begin position="367"/>
        <end position="388"/>
    </location>
</feature>
<evidence type="ECO:0000259" key="6">
    <source>
        <dbReference type="PROSITE" id="PS50089"/>
    </source>
</evidence>
<evidence type="ECO:0000256" key="1">
    <source>
        <dbReference type="ARBA" id="ARBA00022723"/>
    </source>
</evidence>
<feature type="domain" description="RING-type" evidence="6">
    <location>
        <begin position="20"/>
        <end position="59"/>
    </location>
</feature>
<feature type="region of interest" description="Disordered" evidence="5">
    <location>
        <begin position="1164"/>
        <end position="1200"/>
    </location>
</feature>
<name>A0AAX6DX84_IRIPA</name>
<feature type="region of interest" description="Disordered" evidence="5">
    <location>
        <begin position="1482"/>
        <end position="1514"/>
    </location>
</feature>
<dbReference type="InterPro" id="IPR013083">
    <property type="entry name" value="Znf_RING/FYVE/PHD"/>
</dbReference>
<dbReference type="PROSITE" id="PS00518">
    <property type="entry name" value="ZF_RING_1"/>
    <property type="match status" value="1"/>
</dbReference>
<dbReference type="GO" id="GO:0008270">
    <property type="term" value="F:zinc ion binding"/>
    <property type="evidence" value="ECO:0007669"/>
    <property type="project" value="UniProtKB-KW"/>
</dbReference>
<feature type="compositionally biased region" description="Low complexity" evidence="5">
    <location>
        <begin position="569"/>
        <end position="589"/>
    </location>
</feature>
<dbReference type="PROSITE" id="PS50089">
    <property type="entry name" value="ZF_RING_2"/>
    <property type="match status" value="1"/>
</dbReference>
<reference evidence="7" key="1">
    <citation type="journal article" date="2023" name="GigaByte">
        <title>Genome assembly of the bearded iris, Iris pallida Lam.</title>
        <authorList>
            <person name="Bruccoleri R.E."/>
            <person name="Oakeley E.J."/>
            <person name="Faust A.M.E."/>
            <person name="Altorfer M."/>
            <person name="Dessus-Babus S."/>
            <person name="Burckhardt D."/>
            <person name="Oertli M."/>
            <person name="Naumann U."/>
            <person name="Petersen F."/>
            <person name="Wong J."/>
        </authorList>
    </citation>
    <scope>NUCLEOTIDE SEQUENCE</scope>
    <source>
        <strain evidence="7">GSM-AAB239-AS_SAM_17_03QT</strain>
    </source>
</reference>
<keyword evidence="2 4" id="KW-0863">Zinc-finger</keyword>
<feature type="compositionally biased region" description="Polar residues" evidence="5">
    <location>
        <begin position="669"/>
        <end position="729"/>
    </location>
</feature>
<evidence type="ECO:0000256" key="3">
    <source>
        <dbReference type="ARBA" id="ARBA00022833"/>
    </source>
</evidence>
<feature type="region of interest" description="Disordered" evidence="5">
    <location>
        <begin position="1215"/>
        <end position="1259"/>
    </location>
</feature>
<dbReference type="InterPro" id="IPR017907">
    <property type="entry name" value="Znf_RING_CS"/>
</dbReference>
<organism evidence="7 8">
    <name type="scientific">Iris pallida</name>
    <name type="common">Sweet iris</name>
    <dbReference type="NCBI Taxonomy" id="29817"/>
    <lineage>
        <taxon>Eukaryota</taxon>
        <taxon>Viridiplantae</taxon>
        <taxon>Streptophyta</taxon>
        <taxon>Embryophyta</taxon>
        <taxon>Tracheophyta</taxon>
        <taxon>Spermatophyta</taxon>
        <taxon>Magnoliopsida</taxon>
        <taxon>Liliopsida</taxon>
        <taxon>Asparagales</taxon>
        <taxon>Iridaceae</taxon>
        <taxon>Iridoideae</taxon>
        <taxon>Irideae</taxon>
        <taxon>Iris</taxon>
    </lineage>
</organism>
<feature type="compositionally biased region" description="Basic and acidic residues" evidence="5">
    <location>
        <begin position="1189"/>
        <end position="1200"/>
    </location>
</feature>
<feature type="compositionally biased region" description="Polar residues" evidence="5">
    <location>
        <begin position="1230"/>
        <end position="1245"/>
    </location>
</feature>
<feature type="compositionally biased region" description="Low complexity" evidence="5">
    <location>
        <begin position="525"/>
        <end position="538"/>
    </location>
</feature>
<feature type="compositionally biased region" description="Basic and acidic residues" evidence="5">
    <location>
        <begin position="1105"/>
        <end position="1124"/>
    </location>
</feature>
<dbReference type="PANTHER" id="PTHR37393:SF1">
    <property type="entry name" value="AT-RICH INTERACTIVE DOMAIN-CONTAINING PROTEIN 1A-LIKE"/>
    <property type="match status" value="1"/>
</dbReference>
<feature type="compositionally biased region" description="Low complexity" evidence="5">
    <location>
        <begin position="547"/>
        <end position="561"/>
    </location>
</feature>
<keyword evidence="1" id="KW-0479">Metal-binding</keyword>
<dbReference type="SUPFAM" id="SSF49599">
    <property type="entry name" value="TRAF domain-like"/>
    <property type="match status" value="1"/>
</dbReference>
<feature type="compositionally biased region" description="Polar residues" evidence="5">
    <location>
        <begin position="880"/>
        <end position="891"/>
    </location>
</feature>
<feature type="compositionally biased region" description="Pro residues" evidence="5">
    <location>
        <begin position="411"/>
        <end position="425"/>
    </location>
</feature>
<feature type="compositionally biased region" description="Pro residues" evidence="5">
    <location>
        <begin position="507"/>
        <end position="524"/>
    </location>
</feature>
<evidence type="ECO:0000256" key="5">
    <source>
        <dbReference type="SAM" id="MobiDB-lite"/>
    </source>
</evidence>
<feature type="compositionally biased region" description="Polar residues" evidence="5">
    <location>
        <begin position="650"/>
        <end position="661"/>
    </location>
</feature>
<feature type="compositionally biased region" description="Pro residues" evidence="5">
    <location>
        <begin position="304"/>
        <end position="322"/>
    </location>
</feature>